<proteinExistence type="predicted"/>
<comment type="caution">
    <text evidence="6">The sequence shown here is derived from an EMBL/GenBank/DDBJ whole genome shotgun (WGS) entry which is preliminary data.</text>
</comment>
<dbReference type="InterPro" id="IPR050598">
    <property type="entry name" value="AminoAcid_Transporter"/>
</dbReference>
<name>A0AAE1Z7H6_SCHME</name>
<sequence>MYNTFTDRLYGQFSWLMSVSISLFCFGALNGLLFTSGRLNFVAAREGQLPTLLATIYLERLTPVPTILLYCLLSLIMLIVSDLFTLINYVSFVKWLSIGSSIIVFLLVCTFILILPIFHKPKVLLTGMDIVLSGIPIYLIGITWNKKPDVYKQKYSIYPYPID</sequence>
<keyword evidence="7" id="KW-1185">Reference proteome</keyword>
<gene>
    <name evidence="6" type="ORF">MN116_007723</name>
</gene>
<dbReference type="GO" id="GO:0016020">
    <property type="term" value="C:membrane"/>
    <property type="evidence" value="ECO:0007669"/>
    <property type="project" value="UniProtKB-SubCell"/>
</dbReference>
<comment type="subcellular location">
    <subcellularLocation>
        <location evidence="1">Membrane</location>
        <topology evidence="1">Multi-pass membrane protein</topology>
    </subcellularLocation>
</comment>
<reference evidence="6" key="2">
    <citation type="journal article" date="2023" name="Infect Dis Poverty">
        <title>Chromosome-scale genome of the human blood fluke Schistosoma mekongi and its implications for public health.</title>
        <authorList>
            <person name="Zhou M."/>
            <person name="Xu L."/>
            <person name="Xu D."/>
            <person name="Chen W."/>
            <person name="Khan J."/>
            <person name="Hu Y."/>
            <person name="Huang H."/>
            <person name="Wei H."/>
            <person name="Zhang Y."/>
            <person name="Chusongsang P."/>
            <person name="Tanasarnprasert K."/>
            <person name="Hu X."/>
            <person name="Limpanont Y."/>
            <person name="Lv Z."/>
        </authorList>
    </citation>
    <scope>NUCLEOTIDE SEQUENCE</scope>
    <source>
        <strain evidence="6">LV_2022a</strain>
    </source>
</reference>
<evidence type="ECO:0000256" key="3">
    <source>
        <dbReference type="ARBA" id="ARBA00022989"/>
    </source>
</evidence>
<protein>
    <submittedName>
        <fullName evidence="6">Uncharacterized protein</fullName>
    </submittedName>
</protein>
<evidence type="ECO:0000256" key="4">
    <source>
        <dbReference type="ARBA" id="ARBA00023136"/>
    </source>
</evidence>
<keyword evidence="4 5" id="KW-0472">Membrane</keyword>
<feature type="transmembrane region" description="Helical" evidence="5">
    <location>
        <begin position="12"/>
        <end position="34"/>
    </location>
</feature>
<evidence type="ECO:0000256" key="1">
    <source>
        <dbReference type="ARBA" id="ARBA00004141"/>
    </source>
</evidence>
<evidence type="ECO:0000313" key="6">
    <source>
        <dbReference type="EMBL" id="KAK4468525.1"/>
    </source>
</evidence>
<dbReference type="GO" id="GO:0015179">
    <property type="term" value="F:L-amino acid transmembrane transporter activity"/>
    <property type="evidence" value="ECO:0007669"/>
    <property type="project" value="TreeGrafter"/>
</dbReference>
<keyword evidence="3 5" id="KW-1133">Transmembrane helix</keyword>
<reference evidence="6" key="1">
    <citation type="submission" date="2022-04" db="EMBL/GenBank/DDBJ databases">
        <authorList>
            <person name="Xu L."/>
            <person name="Lv Z."/>
        </authorList>
    </citation>
    <scope>NUCLEOTIDE SEQUENCE</scope>
    <source>
        <strain evidence="6">LV_2022a</strain>
    </source>
</reference>
<accession>A0AAE1Z7H6</accession>
<dbReference type="PANTHER" id="PTHR11785">
    <property type="entry name" value="AMINO ACID TRANSPORTER"/>
    <property type="match status" value="1"/>
</dbReference>
<feature type="transmembrane region" description="Helical" evidence="5">
    <location>
        <begin position="124"/>
        <end position="144"/>
    </location>
</feature>
<dbReference type="AlphaFoldDB" id="A0AAE1Z7H6"/>
<feature type="transmembrane region" description="Helical" evidence="5">
    <location>
        <begin position="67"/>
        <end position="89"/>
    </location>
</feature>
<keyword evidence="2 5" id="KW-0812">Transmembrane</keyword>
<dbReference type="Gene3D" id="1.20.1740.10">
    <property type="entry name" value="Amino acid/polyamine transporter I"/>
    <property type="match status" value="1"/>
</dbReference>
<feature type="transmembrane region" description="Helical" evidence="5">
    <location>
        <begin position="96"/>
        <end position="118"/>
    </location>
</feature>
<dbReference type="InterPro" id="IPR002293">
    <property type="entry name" value="AA/rel_permease1"/>
</dbReference>
<evidence type="ECO:0000256" key="5">
    <source>
        <dbReference type="SAM" id="Phobius"/>
    </source>
</evidence>
<evidence type="ECO:0000256" key="2">
    <source>
        <dbReference type="ARBA" id="ARBA00022692"/>
    </source>
</evidence>
<organism evidence="6 7">
    <name type="scientific">Schistosoma mekongi</name>
    <name type="common">Parasitic worm</name>
    <dbReference type="NCBI Taxonomy" id="38744"/>
    <lineage>
        <taxon>Eukaryota</taxon>
        <taxon>Metazoa</taxon>
        <taxon>Spiralia</taxon>
        <taxon>Lophotrochozoa</taxon>
        <taxon>Platyhelminthes</taxon>
        <taxon>Trematoda</taxon>
        <taxon>Digenea</taxon>
        <taxon>Strigeidida</taxon>
        <taxon>Schistosomatoidea</taxon>
        <taxon>Schistosomatidae</taxon>
        <taxon>Schistosoma</taxon>
    </lineage>
</organism>
<evidence type="ECO:0000313" key="7">
    <source>
        <dbReference type="Proteomes" id="UP001292079"/>
    </source>
</evidence>
<dbReference type="Proteomes" id="UP001292079">
    <property type="component" value="Unassembled WGS sequence"/>
</dbReference>
<dbReference type="PANTHER" id="PTHR11785:SF528">
    <property type="entry name" value="AMINO ACID TRANSPORTER PROTEIN JHI-21"/>
    <property type="match status" value="1"/>
</dbReference>
<dbReference type="Pfam" id="PF13520">
    <property type="entry name" value="AA_permease_2"/>
    <property type="match status" value="1"/>
</dbReference>
<dbReference type="EMBL" id="JALJAT010000006">
    <property type="protein sequence ID" value="KAK4468525.1"/>
    <property type="molecule type" value="Genomic_DNA"/>
</dbReference>